<keyword evidence="4" id="KW-1185">Reference proteome</keyword>
<name>A0A0P0P2C0_9CAUL</name>
<accession>A0A0P0P2C0</accession>
<organism evidence="3 4">
    <name type="scientific">Caulobacter henricii</name>
    <dbReference type="NCBI Taxonomy" id="69395"/>
    <lineage>
        <taxon>Bacteria</taxon>
        <taxon>Pseudomonadati</taxon>
        <taxon>Pseudomonadota</taxon>
        <taxon>Alphaproteobacteria</taxon>
        <taxon>Caulobacterales</taxon>
        <taxon>Caulobacteraceae</taxon>
        <taxon>Caulobacter</taxon>
    </lineage>
</organism>
<sequence length="238" mass="25077">MSKPTVNRILKSLFASAVLLTLSACATGGEGAGKAVPEPTPRLATEKWTNRIKVDGHPDEIQLAAHATGVSANQDQALRALVSRWLSAEAREIVVSAPLGGGDPAVASRMAMAVRERLVMLGAPAPQVRLVGYDAAGNANAAVRVGFEYFVAEGPRCGQHWENLTATRKNETYDNFGCALAANLAAQIASPEDLIRPRDSTAIDAGRRDTVLGKYRKGETTSSAKDDQANGAISKAIN</sequence>
<proteinExistence type="predicted"/>
<evidence type="ECO:0000256" key="1">
    <source>
        <dbReference type="SAM" id="MobiDB-lite"/>
    </source>
</evidence>
<evidence type="ECO:0000313" key="4">
    <source>
        <dbReference type="Proteomes" id="UP000056905"/>
    </source>
</evidence>
<feature type="signal peptide" evidence="2">
    <location>
        <begin position="1"/>
        <end position="26"/>
    </location>
</feature>
<dbReference type="EMBL" id="CP013002">
    <property type="protein sequence ID" value="ALL14396.1"/>
    <property type="molecule type" value="Genomic_DNA"/>
</dbReference>
<keyword evidence="2" id="KW-0732">Signal</keyword>
<protein>
    <submittedName>
        <fullName evidence="3">Pilus assembly protein CpaD</fullName>
    </submittedName>
</protein>
<feature type="compositionally biased region" description="Basic and acidic residues" evidence="1">
    <location>
        <begin position="214"/>
        <end position="228"/>
    </location>
</feature>
<dbReference type="InterPro" id="IPR019027">
    <property type="entry name" value="Pilus_biogenesis_CpaD-related"/>
</dbReference>
<evidence type="ECO:0000313" key="3">
    <source>
        <dbReference type="EMBL" id="ALL14396.1"/>
    </source>
</evidence>
<dbReference type="STRING" id="69395.AQ619_14145"/>
<dbReference type="AlphaFoldDB" id="A0A0P0P2C0"/>
<dbReference type="NCBIfam" id="TIGR02522">
    <property type="entry name" value="pilus_cpaD"/>
    <property type="match status" value="1"/>
</dbReference>
<reference evidence="3 4" key="1">
    <citation type="submission" date="2015-10" db="EMBL/GenBank/DDBJ databases">
        <title>Conservation of the essential genome among Caulobacter and Brevundimonas species.</title>
        <authorList>
            <person name="Scott D."/>
            <person name="Ely B."/>
        </authorList>
    </citation>
    <scope>NUCLEOTIDE SEQUENCE [LARGE SCALE GENOMIC DNA]</scope>
    <source>
        <strain evidence="3 4">CB4</strain>
    </source>
</reference>
<evidence type="ECO:0000256" key="2">
    <source>
        <dbReference type="SAM" id="SignalP"/>
    </source>
</evidence>
<dbReference type="RefSeq" id="WP_062148937.1">
    <property type="nucleotide sequence ID" value="NZ_CP013002.1"/>
</dbReference>
<dbReference type="Proteomes" id="UP000056905">
    <property type="component" value="Chromosome"/>
</dbReference>
<feature type="region of interest" description="Disordered" evidence="1">
    <location>
        <begin position="214"/>
        <end position="238"/>
    </location>
</feature>
<dbReference type="PROSITE" id="PS51257">
    <property type="entry name" value="PROKAR_LIPOPROTEIN"/>
    <property type="match status" value="1"/>
</dbReference>
<dbReference type="KEGG" id="chq:AQ619_14145"/>
<dbReference type="Pfam" id="PF09476">
    <property type="entry name" value="Pilus_CpaD"/>
    <property type="match status" value="1"/>
</dbReference>
<feature type="chain" id="PRO_5006052699" evidence="2">
    <location>
        <begin position="27"/>
        <end position="238"/>
    </location>
</feature>
<gene>
    <name evidence="3" type="ORF">AQ619_14145</name>
</gene>
<dbReference type="OrthoDB" id="9802674at2"/>
<dbReference type="InterPro" id="IPR013361">
    <property type="entry name" value="Pilus_CpaD"/>
</dbReference>